<keyword evidence="2" id="KW-1185">Reference proteome</keyword>
<dbReference type="Proteomes" id="UP001177023">
    <property type="component" value="Unassembled WGS sequence"/>
</dbReference>
<sequence length="71" mass="8115">MVEKTSVKIQKKNAIQLISCRIASSQDSYTEYQEGEPRNLGFYENSYNDASSKFRTDSPLAKYATTQLQLE</sequence>
<gene>
    <name evidence="1" type="ORF">MSPICULIGERA_LOCUS18405</name>
</gene>
<comment type="caution">
    <text evidence="1">The sequence shown here is derived from an EMBL/GenBank/DDBJ whole genome shotgun (WGS) entry which is preliminary data.</text>
</comment>
<protein>
    <submittedName>
        <fullName evidence="1">Uncharacterized protein</fullName>
    </submittedName>
</protein>
<feature type="non-terminal residue" evidence="1">
    <location>
        <position position="1"/>
    </location>
</feature>
<dbReference type="AlphaFoldDB" id="A0AA36D3T9"/>
<evidence type="ECO:0000313" key="2">
    <source>
        <dbReference type="Proteomes" id="UP001177023"/>
    </source>
</evidence>
<dbReference type="EMBL" id="CATQJA010002659">
    <property type="protein sequence ID" value="CAJ0580206.1"/>
    <property type="molecule type" value="Genomic_DNA"/>
</dbReference>
<organism evidence="1 2">
    <name type="scientific">Mesorhabditis spiculigera</name>
    <dbReference type="NCBI Taxonomy" id="96644"/>
    <lineage>
        <taxon>Eukaryota</taxon>
        <taxon>Metazoa</taxon>
        <taxon>Ecdysozoa</taxon>
        <taxon>Nematoda</taxon>
        <taxon>Chromadorea</taxon>
        <taxon>Rhabditida</taxon>
        <taxon>Rhabditina</taxon>
        <taxon>Rhabditomorpha</taxon>
        <taxon>Rhabditoidea</taxon>
        <taxon>Rhabditidae</taxon>
        <taxon>Mesorhabditinae</taxon>
        <taxon>Mesorhabditis</taxon>
    </lineage>
</organism>
<proteinExistence type="predicted"/>
<name>A0AA36D3T9_9BILA</name>
<accession>A0AA36D3T9</accession>
<evidence type="ECO:0000313" key="1">
    <source>
        <dbReference type="EMBL" id="CAJ0580206.1"/>
    </source>
</evidence>
<reference evidence="1" key="1">
    <citation type="submission" date="2023-06" db="EMBL/GenBank/DDBJ databases">
        <authorList>
            <person name="Delattre M."/>
        </authorList>
    </citation>
    <scope>NUCLEOTIDE SEQUENCE</scope>
    <source>
        <strain evidence="1">AF72</strain>
    </source>
</reference>